<evidence type="ECO:0000256" key="2">
    <source>
        <dbReference type="ARBA" id="ARBA00023125"/>
    </source>
</evidence>
<dbReference type="InterPro" id="IPR011075">
    <property type="entry name" value="TetR_C"/>
</dbReference>
<accession>A0A1G9VWE7</accession>
<dbReference type="RefSeq" id="WP_052407699.1">
    <property type="nucleotide sequence ID" value="NZ_JOEF01000019.1"/>
</dbReference>
<evidence type="ECO:0000256" key="3">
    <source>
        <dbReference type="ARBA" id="ARBA00023163"/>
    </source>
</evidence>
<name>A0A1G9VWE7_ALLAB</name>
<feature type="DNA-binding region" description="H-T-H motif" evidence="4">
    <location>
        <begin position="36"/>
        <end position="55"/>
    </location>
</feature>
<evidence type="ECO:0000313" key="7">
    <source>
        <dbReference type="Proteomes" id="UP000183376"/>
    </source>
</evidence>
<dbReference type="SUPFAM" id="SSF48498">
    <property type="entry name" value="Tetracyclin repressor-like, C-terminal domain"/>
    <property type="match status" value="1"/>
</dbReference>
<dbReference type="STRING" id="211114.SAMN04489726_3274"/>
<dbReference type="SUPFAM" id="SSF46689">
    <property type="entry name" value="Homeodomain-like"/>
    <property type="match status" value="1"/>
</dbReference>
<keyword evidence="3" id="KW-0804">Transcription</keyword>
<dbReference type="PANTHER" id="PTHR30055">
    <property type="entry name" value="HTH-TYPE TRANSCRIPTIONAL REGULATOR RUTR"/>
    <property type="match status" value="1"/>
</dbReference>
<keyword evidence="7" id="KW-1185">Reference proteome</keyword>
<dbReference type="Gene3D" id="1.10.10.60">
    <property type="entry name" value="Homeodomain-like"/>
    <property type="match status" value="1"/>
</dbReference>
<dbReference type="GO" id="GO:0003700">
    <property type="term" value="F:DNA-binding transcription factor activity"/>
    <property type="evidence" value="ECO:0007669"/>
    <property type="project" value="TreeGrafter"/>
</dbReference>
<dbReference type="Proteomes" id="UP000183376">
    <property type="component" value="Chromosome I"/>
</dbReference>
<keyword evidence="2 4" id="KW-0238">DNA-binding</keyword>
<gene>
    <name evidence="6" type="ORF">SAMN04489726_3274</name>
</gene>
<keyword evidence="1" id="KW-0805">Transcription regulation</keyword>
<evidence type="ECO:0000256" key="4">
    <source>
        <dbReference type="PROSITE-ProRule" id="PRU00335"/>
    </source>
</evidence>
<dbReference type="AlphaFoldDB" id="A0A1G9VWE7"/>
<dbReference type="OrthoDB" id="9796019at2"/>
<dbReference type="Pfam" id="PF00440">
    <property type="entry name" value="TetR_N"/>
    <property type="match status" value="1"/>
</dbReference>
<dbReference type="InterPro" id="IPR009057">
    <property type="entry name" value="Homeodomain-like_sf"/>
</dbReference>
<dbReference type="InterPro" id="IPR001647">
    <property type="entry name" value="HTH_TetR"/>
</dbReference>
<reference evidence="6 7" key="1">
    <citation type="submission" date="2016-10" db="EMBL/GenBank/DDBJ databases">
        <authorList>
            <person name="de Groot N.N."/>
        </authorList>
    </citation>
    <scope>NUCLEOTIDE SEQUENCE [LARGE SCALE GENOMIC DNA]</scope>
    <source>
        <strain evidence="6 7">DSM 44149</strain>
    </source>
</reference>
<dbReference type="PANTHER" id="PTHR30055:SF225">
    <property type="entry name" value="TRANSCRIPTIONAL REGULATORY PROTEIN-RELATED"/>
    <property type="match status" value="1"/>
</dbReference>
<dbReference type="Gene3D" id="1.10.357.10">
    <property type="entry name" value="Tetracycline Repressor, domain 2"/>
    <property type="match status" value="1"/>
</dbReference>
<dbReference type="PROSITE" id="PS50977">
    <property type="entry name" value="HTH_TETR_2"/>
    <property type="match status" value="1"/>
</dbReference>
<organism evidence="6 7">
    <name type="scientific">Allokutzneria albata</name>
    <name type="common">Kibdelosporangium albatum</name>
    <dbReference type="NCBI Taxonomy" id="211114"/>
    <lineage>
        <taxon>Bacteria</taxon>
        <taxon>Bacillati</taxon>
        <taxon>Actinomycetota</taxon>
        <taxon>Actinomycetes</taxon>
        <taxon>Pseudonocardiales</taxon>
        <taxon>Pseudonocardiaceae</taxon>
        <taxon>Allokutzneria</taxon>
    </lineage>
</organism>
<feature type="domain" description="HTH tetR-type" evidence="5">
    <location>
        <begin position="13"/>
        <end position="73"/>
    </location>
</feature>
<dbReference type="Pfam" id="PF16859">
    <property type="entry name" value="TetR_C_11"/>
    <property type="match status" value="1"/>
</dbReference>
<evidence type="ECO:0000259" key="5">
    <source>
        <dbReference type="PROSITE" id="PS50977"/>
    </source>
</evidence>
<protein>
    <submittedName>
        <fullName evidence="6">DNA-binding transcriptional regulator, AcrR family</fullName>
    </submittedName>
</protein>
<dbReference type="eggNOG" id="COG1309">
    <property type="taxonomic scope" value="Bacteria"/>
</dbReference>
<evidence type="ECO:0000256" key="1">
    <source>
        <dbReference type="ARBA" id="ARBA00023015"/>
    </source>
</evidence>
<dbReference type="InterPro" id="IPR036271">
    <property type="entry name" value="Tet_transcr_reg_TetR-rel_C_sf"/>
</dbReference>
<dbReference type="EMBL" id="LT629701">
    <property type="protein sequence ID" value="SDM76599.1"/>
    <property type="molecule type" value="Genomic_DNA"/>
</dbReference>
<dbReference type="GO" id="GO:0000976">
    <property type="term" value="F:transcription cis-regulatory region binding"/>
    <property type="evidence" value="ECO:0007669"/>
    <property type="project" value="TreeGrafter"/>
</dbReference>
<evidence type="ECO:0000313" key="6">
    <source>
        <dbReference type="EMBL" id="SDM76599.1"/>
    </source>
</evidence>
<proteinExistence type="predicted"/>
<dbReference type="InterPro" id="IPR050109">
    <property type="entry name" value="HTH-type_TetR-like_transc_reg"/>
</dbReference>
<sequence length="210" mass="23278">MTDHRSGPRRRGATLLHAIFEATLAELAESGYANLTMERVAERARTSKASLYRRWPSRADLVAAAAGHALPADEELPDTGDLRRDVLALLRMIADRFDGPLGAAARGLMAETLHHPELGRELRSRTTGNRERMMRAILGKAVRRGEIDPDVLTPRVVLTGPSLLQLHFLQYGAPVPDEVIEQITDEVVLPLVMQKGWHRRTGTTPTGWIN</sequence>